<proteinExistence type="predicted"/>
<dbReference type="Proteomes" id="UP000317839">
    <property type="component" value="Unassembled WGS sequence"/>
</dbReference>
<dbReference type="AlphaFoldDB" id="A0A545TJW3"/>
<keyword evidence="3" id="KW-1185">Reference proteome</keyword>
<evidence type="ECO:0000313" key="2">
    <source>
        <dbReference type="EMBL" id="TQV77497.1"/>
    </source>
</evidence>
<evidence type="ECO:0000256" key="1">
    <source>
        <dbReference type="SAM" id="MobiDB-lite"/>
    </source>
</evidence>
<organism evidence="2 3">
    <name type="scientific">Aliikangiella marina</name>
    <dbReference type="NCBI Taxonomy" id="1712262"/>
    <lineage>
        <taxon>Bacteria</taxon>
        <taxon>Pseudomonadati</taxon>
        <taxon>Pseudomonadota</taxon>
        <taxon>Gammaproteobacteria</taxon>
        <taxon>Oceanospirillales</taxon>
        <taxon>Pleioneaceae</taxon>
        <taxon>Aliikangiella</taxon>
    </lineage>
</organism>
<comment type="caution">
    <text evidence="2">The sequence shown here is derived from an EMBL/GenBank/DDBJ whole genome shotgun (WGS) entry which is preliminary data.</text>
</comment>
<dbReference type="EMBL" id="VIKR01000001">
    <property type="protein sequence ID" value="TQV77497.1"/>
    <property type="molecule type" value="Genomic_DNA"/>
</dbReference>
<name>A0A545TJW3_9GAMM</name>
<gene>
    <name evidence="2" type="ORF">FLL45_06020</name>
</gene>
<accession>A0A545TJW3</accession>
<protein>
    <submittedName>
        <fullName evidence="2">Uncharacterized protein</fullName>
    </submittedName>
</protein>
<sequence length="86" mass="9703">MQNNIPLDKVVTVVKNRSTKLKTNKTKKVTKTSDEPQVFTQSREKNAAKKEAKKRAAPKSEEPVLDAATYDNDGKQKLNTKIDFKV</sequence>
<dbReference type="RefSeq" id="WP_142941069.1">
    <property type="nucleotide sequence ID" value="NZ_VIKR01000001.1"/>
</dbReference>
<reference evidence="2 3" key="1">
    <citation type="submission" date="2019-06" db="EMBL/GenBank/DDBJ databases">
        <title>Draft genome of Aliikangiella marina GYP-15.</title>
        <authorList>
            <person name="Wang G."/>
        </authorList>
    </citation>
    <scope>NUCLEOTIDE SEQUENCE [LARGE SCALE GENOMIC DNA]</scope>
    <source>
        <strain evidence="2 3">GYP-15</strain>
    </source>
</reference>
<evidence type="ECO:0000313" key="3">
    <source>
        <dbReference type="Proteomes" id="UP000317839"/>
    </source>
</evidence>
<feature type="region of interest" description="Disordered" evidence="1">
    <location>
        <begin position="22"/>
        <end position="73"/>
    </location>
</feature>